<dbReference type="Gene3D" id="2.170.300.10">
    <property type="entry name" value="Tie2 ligand-binding domain superfamily"/>
    <property type="match status" value="1"/>
</dbReference>
<name>A0A9W2Z6T9_BIOGL</name>
<evidence type="ECO:0000313" key="2">
    <source>
        <dbReference type="Proteomes" id="UP001165740"/>
    </source>
</evidence>
<dbReference type="Proteomes" id="UP001165740">
    <property type="component" value="Chromosome 16"/>
</dbReference>
<evidence type="ECO:0000313" key="4">
    <source>
        <dbReference type="RefSeq" id="XP_055870773.1"/>
    </source>
</evidence>
<protein>
    <submittedName>
        <fullName evidence="3 4">Uncharacterized protein LOC106061385 isoform X1</fullName>
    </submittedName>
</protein>
<dbReference type="OrthoDB" id="6160325at2759"/>
<organism evidence="2 6">
    <name type="scientific">Biomphalaria glabrata</name>
    <name type="common">Bloodfluke planorb</name>
    <name type="synonym">Freshwater snail</name>
    <dbReference type="NCBI Taxonomy" id="6526"/>
    <lineage>
        <taxon>Eukaryota</taxon>
        <taxon>Metazoa</taxon>
        <taxon>Spiralia</taxon>
        <taxon>Lophotrochozoa</taxon>
        <taxon>Mollusca</taxon>
        <taxon>Gastropoda</taxon>
        <taxon>Heterobranchia</taxon>
        <taxon>Euthyneura</taxon>
        <taxon>Panpulmonata</taxon>
        <taxon>Hygrophila</taxon>
        <taxon>Lymnaeoidea</taxon>
        <taxon>Planorbidae</taxon>
        <taxon>Biomphalaria</taxon>
    </lineage>
</organism>
<accession>A0A9W2Z6T9</accession>
<gene>
    <name evidence="3 4 5 6 7" type="primary">LOC106061385</name>
</gene>
<proteinExistence type="predicted"/>
<dbReference type="Gene3D" id="2.60.120.260">
    <property type="entry name" value="Galactose-binding domain-like"/>
    <property type="match status" value="1"/>
</dbReference>
<keyword evidence="1" id="KW-0812">Transmembrane</keyword>
<evidence type="ECO:0000313" key="7">
    <source>
        <dbReference type="RefSeq" id="XP_055870776.1"/>
    </source>
</evidence>
<dbReference type="RefSeq" id="XP_055870773.1">
    <property type="nucleotide sequence ID" value="XM_056014798.1"/>
</dbReference>
<dbReference type="GeneID" id="106061385"/>
<evidence type="ECO:0000313" key="3">
    <source>
        <dbReference type="RefSeq" id="XP_055870772.1"/>
    </source>
</evidence>
<reference evidence="3 4" key="1">
    <citation type="submission" date="2025-04" db="UniProtKB">
        <authorList>
            <consortium name="RefSeq"/>
        </authorList>
    </citation>
    <scope>IDENTIFICATION</scope>
</reference>
<dbReference type="AlphaFoldDB" id="A0A9W2Z6T9"/>
<evidence type="ECO:0000313" key="6">
    <source>
        <dbReference type="RefSeq" id="XP_055870775.1"/>
    </source>
</evidence>
<evidence type="ECO:0000256" key="1">
    <source>
        <dbReference type="SAM" id="Phobius"/>
    </source>
</evidence>
<dbReference type="RefSeq" id="XP_055870774.1">
    <property type="nucleotide sequence ID" value="XM_056014799.1"/>
</dbReference>
<sequence length="614" mass="68614">MKRSLLIQHLHLDYWTMILVAFVFHDSHPCPENYFDPMCRYTCNCKATCNLLGYCDDNGCKRGYFGYHCQYRDLATHWDLPTTIYTDGDDTTCQDDDTVTSVKIPMPIMTMTFFMVTISPEPTSKEMLEEMTYELEQNGKKIMCDNWNATNFIDNNIIYVYCLTSVNVTSITLHGKAVALLCTVNISGGRNVAINQPIRFTPLDQYAARHAGGVDGLYPTSGALNPVTCFKGSENITKSIYEITLDVPKLISYFMIINTPEALNMKKLAGFKIITRDDKNKTISTYEEGSNPPGGRPNYTVPHSAALVPVKYIRLEKDNALNFCELEAYGDCLPGYRELECLYNCTENCVEGICELHGKCLECKVGYWGKFCQRVCGTSCVGNLCEQNKGGCILGCLPGYFEYDCYRVCENCIYNNCTMDEGLCIGGCKKGFQPPSCTDDFSIHNFTCLDQLERECVNGYYGINCSSQCGARCPKECTKDEGYCLNCQPKTYGRNCEKNCFNCKQEQCDQKTGNCTLGCKDGFKEFDCSLTCSNCKDGKCHQETGNCTLGCNFGYKGFDCSLSAADWEILKENYTLQLAIVGFIFFVLVVLLLARLLRKKTPPPQSVVAVGGGG</sequence>
<dbReference type="RefSeq" id="XP_055870775.1">
    <property type="nucleotide sequence ID" value="XM_056014800.1"/>
</dbReference>
<dbReference type="PANTHER" id="PTHR26391:SF18">
    <property type="entry name" value="PROTEIN KINASE RECEPTOR TIE-1, PUTATIVE-RELATED"/>
    <property type="match status" value="1"/>
</dbReference>
<feature type="transmembrane region" description="Helical" evidence="1">
    <location>
        <begin position="574"/>
        <end position="594"/>
    </location>
</feature>
<dbReference type="PANTHER" id="PTHR26391">
    <property type="entry name" value="INACTIVE TYROSINE-PROTEIN KINASE 7"/>
    <property type="match status" value="1"/>
</dbReference>
<keyword evidence="1" id="KW-0472">Membrane</keyword>
<evidence type="ECO:0000313" key="5">
    <source>
        <dbReference type="RefSeq" id="XP_055870774.1"/>
    </source>
</evidence>
<keyword evidence="2" id="KW-1185">Reference proteome</keyword>
<dbReference type="RefSeq" id="XP_055870776.1">
    <property type="nucleotide sequence ID" value="XM_056014801.1"/>
</dbReference>
<dbReference type="RefSeq" id="XP_055870772.1">
    <property type="nucleotide sequence ID" value="XM_056014797.1"/>
</dbReference>
<keyword evidence="1" id="KW-1133">Transmembrane helix</keyword>